<name>A0A8C2X6V3_CYCLU</name>
<feature type="domain" description="Rad21/Rec8-like protein C-terminal eukaryotic" evidence="1">
    <location>
        <begin position="19"/>
        <end position="68"/>
    </location>
</feature>
<keyword evidence="3" id="KW-1185">Reference proteome</keyword>
<protein>
    <recommendedName>
        <fullName evidence="1">Rad21/Rec8-like protein C-terminal eukaryotic domain-containing protein</fullName>
    </recommendedName>
</protein>
<dbReference type="InterPro" id="IPR023093">
    <property type="entry name" value="ScpA-like_C"/>
</dbReference>
<evidence type="ECO:0000259" key="1">
    <source>
        <dbReference type="Pfam" id="PF04824"/>
    </source>
</evidence>
<reference evidence="2" key="1">
    <citation type="submission" date="2025-08" db="UniProtKB">
        <authorList>
            <consortium name="Ensembl"/>
        </authorList>
    </citation>
    <scope>IDENTIFICATION</scope>
</reference>
<dbReference type="Pfam" id="PF04824">
    <property type="entry name" value="Rad21_Rec8"/>
    <property type="match status" value="1"/>
</dbReference>
<dbReference type="GeneTree" id="ENSGT00940000177392"/>
<dbReference type="SUPFAM" id="SSF46785">
    <property type="entry name" value="Winged helix' DNA-binding domain"/>
    <property type="match status" value="1"/>
</dbReference>
<sequence length="70" mass="7527">LICGFPRCLGDSDSDAATFSLGALCEGGTRSQAATTFFCLLNLKKLKAIHLQQRAPYEDIIATPGANFYN</sequence>
<dbReference type="InterPro" id="IPR006909">
    <property type="entry name" value="Rad21/Rec8_C_eu"/>
</dbReference>
<dbReference type="Ensembl" id="ENSCLMT00005015204.1">
    <property type="protein sequence ID" value="ENSCLMP00005014253.1"/>
    <property type="gene ID" value="ENSCLMG00005007543.1"/>
</dbReference>
<evidence type="ECO:0000313" key="3">
    <source>
        <dbReference type="Proteomes" id="UP000694565"/>
    </source>
</evidence>
<evidence type="ECO:0000313" key="2">
    <source>
        <dbReference type="Ensembl" id="ENSCLMP00005014253.1"/>
    </source>
</evidence>
<organism evidence="2 3">
    <name type="scientific">Cyclopterus lumpus</name>
    <name type="common">Lumpsucker</name>
    <dbReference type="NCBI Taxonomy" id="8103"/>
    <lineage>
        <taxon>Eukaryota</taxon>
        <taxon>Metazoa</taxon>
        <taxon>Chordata</taxon>
        <taxon>Craniata</taxon>
        <taxon>Vertebrata</taxon>
        <taxon>Euteleostomi</taxon>
        <taxon>Actinopterygii</taxon>
        <taxon>Neopterygii</taxon>
        <taxon>Teleostei</taxon>
        <taxon>Neoteleostei</taxon>
        <taxon>Acanthomorphata</taxon>
        <taxon>Eupercaria</taxon>
        <taxon>Perciformes</taxon>
        <taxon>Cottioidei</taxon>
        <taxon>Cottales</taxon>
        <taxon>Cyclopteridae</taxon>
        <taxon>Cyclopterus</taxon>
    </lineage>
</organism>
<dbReference type="InterPro" id="IPR036390">
    <property type="entry name" value="WH_DNA-bd_sf"/>
</dbReference>
<dbReference type="Proteomes" id="UP000694565">
    <property type="component" value="Unplaced"/>
</dbReference>
<dbReference type="AlphaFoldDB" id="A0A8C2X6V3"/>
<reference evidence="2" key="2">
    <citation type="submission" date="2025-09" db="UniProtKB">
        <authorList>
            <consortium name="Ensembl"/>
        </authorList>
    </citation>
    <scope>IDENTIFICATION</scope>
</reference>
<dbReference type="Gene3D" id="1.10.10.580">
    <property type="entry name" value="Structural maintenance of chromosome 1. Chain E"/>
    <property type="match status" value="1"/>
</dbReference>
<accession>A0A8C2X6V3</accession>
<proteinExistence type="predicted"/>